<dbReference type="EMBL" id="CP071793">
    <property type="protein sequence ID" value="QTD54321.1"/>
    <property type="molecule type" value="Genomic_DNA"/>
</dbReference>
<sequence length="120" mass="13268">MIQWQVISVIQVLTILLTTIFWFSGFRLDIDSEQAETFGGILTTLVLASGLLGIFKARSGMVPFPILLFMVLPASFSVVLNLPTRTIFGYHAIALASHLLVMRLQYRAARQEGPTGSEPE</sequence>
<keyword evidence="3" id="KW-1185">Reference proteome</keyword>
<dbReference type="KEGG" id="scor:J3U87_17895"/>
<keyword evidence="1" id="KW-0812">Transmembrane</keyword>
<dbReference type="Proteomes" id="UP000663929">
    <property type="component" value="Chromosome"/>
</dbReference>
<keyword evidence="1" id="KW-1133">Transmembrane helix</keyword>
<feature type="transmembrane region" description="Helical" evidence="1">
    <location>
        <begin position="37"/>
        <end position="55"/>
    </location>
</feature>
<dbReference type="RefSeq" id="WP_237384415.1">
    <property type="nucleotide sequence ID" value="NZ_CP071793.1"/>
</dbReference>
<proteinExistence type="predicted"/>
<evidence type="ECO:0000313" key="2">
    <source>
        <dbReference type="EMBL" id="QTD54321.1"/>
    </source>
</evidence>
<gene>
    <name evidence="2" type="ORF">J3U87_17895</name>
</gene>
<reference evidence="2" key="1">
    <citation type="submission" date="2021-03" db="EMBL/GenBank/DDBJ databases">
        <title>Acanthopleuribacteraceae sp. M133.</title>
        <authorList>
            <person name="Wang G."/>
        </authorList>
    </citation>
    <scope>NUCLEOTIDE SEQUENCE</scope>
    <source>
        <strain evidence="2">M133</strain>
    </source>
</reference>
<protein>
    <submittedName>
        <fullName evidence="2">Uncharacterized protein</fullName>
    </submittedName>
</protein>
<keyword evidence="1" id="KW-0472">Membrane</keyword>
<feature type="transmembrane region" description="Helical" evidence="1">
    <location>
        <begin position="62"/>
        <end position="82"/>
    </location>
</feature>
<organism evidence="2 3">
    <name type="scientific">Sulfidibacter corallicola</name>
    <dbReference type="NCBI Taxonomy" id="2818388"/>
    <lineage>
        <taxon>Bacteria</taxon>
        <taxon>Pseudomonadati</taxon>
        <taxon>Acidobacteriota</taxon>
        <taxon>Holophagae</taxon>
        <taxon>Acanthopleuribacterales</taxon>
        <taxon>Acanthopleuribacteraceae</taxon>
        <taxon>Sulfidibacter</taxon>
    </lineage>
</organism>
<evidence type="ECO:0000313" key="3">
    <source>
        <dbReference type="Proteomes" id="UP000663929"/>
    </source>
</evidence>
<dbReference type="AlphaFoldDB" id="A0A8A4TYI5"/>
<name>A0A8A4TYI5_SULCO</name>
<feature type="transmembrane region" description="Helical" evidence="1">
    <location>
        <begin position="7"/>
        <end position="25"/>
    </location>
</feature>
<evidence type="ECO:0000256" key="1">
    <source>
        <dbReference type="SAM" id="Phobius"/>
    </source>
</evidence>
<accession>A0A8A4TYI5</accession>